<dbReference type="FunFam" id="3.30.420.10:FF:000031">
    <property type="entry name" value="RNA exonuclease 1"/>
    <property type="match status" value="1"/>
</dbReference>
<dbReference type="InterPro" id="IPR034922">
    <property type="entry name" value="REX1-like_exo"/>
</dbReference>
<dbReference type="InterPro" id="IPR012337">
    <property type="entry name" value="RNaseH-like_sf"/>
</dbReference>
<keyword evidence="5" id="KW-0269">Exonuclease</keyword>
<dbReference type="SMART" id="SM00479">
    <property type="entry name" value="EXOIII"/>
    <property type="match status" value="1"/>
</dbReference>
<dbReference type="OrthoDB" id="206335at2759"/>
<evidence type="ECO:0000256" key="4">
    <source>
        <dbReference type="ARBA" id="ARBA00022801"/>
    </source>
</evidence>
<evidence type="ECO:0000313" key="8">
    <source>
        <dbReference type="EMBL" id="KAG2173780.1"/>
    </source>
</evidence>
<dbReference type="AlphaFoldDB" id="A0A8H7U8U4"/>
<evidence type="ECO:0000256" key="1">
    <source>
        <dbReference type="ARBA" id="ARBA00004123"/>
    </source>
</evidence>
<dbReference type="GO" id="GO:0004527">
    <property type="term" value="F:exonuclease activity"/>
    <property type="evidence" value="ECO:0007669"/>
    <property type="project" value="UniProtKB-KW"/>
</dbReference>
<sequence>MTCTLGTSNLFAYSEQKPSDKTFHDSSIVNTPDAYYTRIFEPDQSEAQVNRKTQPHKRRRNRKKDKLVLAYGSILISVNKLNQPVTFNSNGFKERLAIKDLRQFLLSCLADGVKPSWIHLKSGHQIRKFVVVHVLGFDSSCFDLPYDSNDFIKIDDMIKPCSFIDYMPFATELFGEVIALKSTKELNVVDEFCQCPLSNAERQRRATARRAKTKSAMQFTLEDCTLTLDEMLEAGYPIHSKLLGHSNLPTSWVQTSQRQPRIGDLTAEGENVIAIDCEMCLTGRGLELARVSLIDYASNVILDEMVQPSHPVVDYMTQYSGIRQANLEGVTTTLSDIQNRLLDIIDEDTILIGHSLQCDLNTLKLAHPRVIDTSRLYHHRNGPPPLRPSLKHLAARYLDRNIQSYGSTIQSGAELGHDPREDALASLDLVKLKLSRGPEFGLYISNAESIFSRLERRRPPRYGAILSSNLSSRPSIYTQQAQLLRQCGDDEQLFNHLLNEVGSYDFIWASFENITPSKQDIPPYINHSESPPKSGHQYTLSSSKHHGLATLDQRLQVLYNYLPTGTVLVVVGTADAKEQHRQVISNSICSNATCLTNTYYLFTLKNNSTPPLTPTSDSPEVDLKQPFKRTNVCLMKVK</sequence>
<evidence type="ECO:0000256" key="3">
    <source>
        <dbReference type="ARBA" id="ARBA00022722"/>
    </source>
</evidence>
<dbReference type="PANTHER" id="PTHR12801:SF115">
    <property type="entry name" value="FI18136P1-RELATED"/>
    <property type="match status" value="1"/>
</dbReference>
<proteinExistence type="inferred from homology"/>
<accession>A0A8H7U8U4</accession>
<keyword evidence="6" id="KW-0539">Nucleus</keyword>
<comment type="subcellular location">
    <subcellularLocation>
        <location evidence="1">Nucleus</location>
    </subcellularLocation>
</comment>
<keyword evidence="9" id="KW-1185">Reference proteome</keyword>
<evidence type="ECO:0000259" key="7">
    <source>
        <dbReference type="SMART" id="SM00479"/>
    </source>
</evidence>
<dbReference type="EMBL" id="JAEPQZ010000014">
    <property type="protein sequence ID" value="KAG2173780.1"/>
    <property type="molecule type" value="Genomic_DNA"/>
</dbReference>
<dbReference type="Gene3D" id="3.30.420.10">
    <property type="entry name" value="Ribonuclease H-like superfamily/Ribonuclease H"/>
    <property type="match status" value="1"/>
</dbReference>
<evidence type="ECO:0000256" key="2">
    <source>
        <dbReference type="ARBA" id="ARBA00006357"/>
    </source>
</evidence>
<evidence type="ECO:0000256" key="6">
    <source>
        <dbReference type="ARBA" id="ARBA00023242"/>
    </source>
</evidence>
<comment type="similarity">
    <text evidence="2">Belongs to the REXO1/REXO3 family.</text>
</comment>
<gene>
    <name evidence="8" type="ORF">INT43_005200</name>
</gene>
<dbReference type="GO" id="GO:0010629">
    <property type="term" value="P:negative regulation of gene expression"/>
    <property type="evidence" value="ECO:0007669"/>
    <property type="project" value="UniProtKB-ARBA"/>
</dbReference>
<dbReference type="CDD" id="cd06145">
    <property type="entry name" value="REX1_like"/>
    <property type="match status" value="1"/>
</dbReference>
<dbReference type="InterPro" id="IPR047021">
    <property type="entry name" value="REXO1/3/4-like"/>
</dbReference>
<dbReference type="Proteomes" id="UP000654370">
    <property type="component" value="Unassembled WGS sequence"/>
</dbReference>
<keyword evidence="4" id="KW-0378">Hydrolase</keyword>
<reference evidence="8" key="1">
    <citation type="submission" date="2020-12" db="EMBL/GenBank/DDBJ databases">
        <title>Metabolic potential, ecology and presence of endohyphal bacteria is reflected in genomic diversity of Mucoromycotina.</title>
        <authorList>
            <person name="Muszewska A."/>
            <person name="Okrasinska A."/>
            <person name="Steczkiewicz K."/>
            <person name="Drgas O."/>
            <person name="Orlowska M."/>
            <person name="Perlinska-Lenart U."/>
            <person name="Aleksandrzak-Piekarczyk T."/>
            <person name="Szatraj K."/>
            <person name="Zielenkiewicz U."/>
            <person name="Pilsyk S."/>
            <person name="Malc E."/>
            <person name="Mieczkowski P."/>
            <person name="Kruszewska J.S."/>
            <person name="Biernat P."/>
            <person name="Pawlowska J."/>
        </authorList>
    </citation>
    <scope>NUCLEOTIDE SEQUENCE</scope>
    <source>
        <strain evidence="8">WA0000067209</strain>
    </source>
</reference>
<dbReference type="GO" id="GO:0005634">
    <property type="term" value="C:nucleus"/>
    <property type="evidence" value="ECO:0007669"/>
    <property type="project" value="UniProtKB-SubCell"/>
</dbReference>
<dbReference type="InterPro" id="IPR013520">
    <property type="entry name" value="Ribonucl_H"/>
</dbReference>
<organism evidence="8 9">
    <name type="scientific">Mortierella isabellina</name>
    <name type="common">Filamentous fungus</name>
    <name type="synonym">Umbelopsis isabellina</name>
    <dbReference type="NCBI Taxonomy" id="91625"/>
    <lineage>
        <taxon>Eukaryota</taxon>
        <taxon>Fungi</taxon>
        <taxon>Fungi incertae sedis</taxon>
        <taxon>Mucoromycota</taxon>
        <taxon>Mucoromycotina</taxon>
        <taxon>Umbelopsidomycetes</taxon>
        <taxon>Umbelopsidales</taxon>
        <taxon>Umbelopsidaceae</taxon>
        <taxon>Umbelopsis</taxon>
    </lineage>
</organism>
<dbReference type="InterPro" id="IPR036397">
    <property type="entry name" value="RNaseH_sf"/>
</dbReference>
<dbReference type="SUPFAM" id="SSF53098">
    <property type="entry name" value="Ribonuclease H-like"/>
    <property type="match status" value="1"/>
</dbReference>
<protein>
    <recommendedName>
        <fullName evidence="7">Exonuclease domain-containing protein</fullName>
    </recommendedName>
</protein>
<feature type="domain" description="Exonuclease" evidence="7">
    <location>
        <begin position="271"/>
        <end position="439"/>
    </location>
</feature>
<comment type="caution">
    <text evidence="8">The sequence shown here is derived from an EMBL/GenBank/DDBJ whole genome shotgun (WGS) entry which is preliminary data.</text>
</comment>
<evidence type="ECO:0000313" key="9">
    <source>
        <dbReference type="Proteomes" id="UP000654370"/>
    </source>
</evidence>
<dbReference type="GO" id="GO:0003676">
    <property type="term" value="F:nucleic acid binding"/>
    <property type="evidence" value="ECO:0007669"/>
    <property type="project" value="InterPro"/>
</dbReference>
<keyword evidence="3" id="KW-0540">Nuclease</keyword>
<name>A0A8H7U8U4_MORIS</name>
<evidence type="ECO:0000256" key="5">
    <source>
        <dbReference type="ARBA" id="ARBA00022839"/>
    </source>
</evidence>
<dbReference type="PANTHER" id="PTHR12801">
    <property type="entry name" value="RNA EXONUCLEASE REXO1 / RECO3 FAMILY MEMBER-RELATED"/>
    <property type="match status" value="1"/>
</dbReference>